<dbReference type="RefSeq" id="XP_053580264.1">
    <property type="nucleotide sequence ID" value="XM_053736698.1"/>
</dbReference>
<accession>A0A6A5G4F9</accession>
<dbReference type="AlphaFoldDB" id="A0A6A5G4F9"/>
<evidence type="ECO:0000313" key="3">
    <source>
        <dbReference type="Proteomes" id="UP000483820"/>
    </source>
</evidence>
<evidence type="ECO:0000256" key="1">
    <source>
        <dbReference type="SAM" id="MobiDB-lite"/>
    </source>
</evidence>
<organism evidence="2 3">
    <name type="scientific">Caenorhabditis remanei</name>
    <name type="common">Caenorhabditis vulgaris</name>
    <dbReference type="NCBI Taxonomy" id="31234"/>
    <lineage>
        <taxon>Eukaryota</taxon>
        <taxon>Metazoa</taxon>
        <taxon>Ecdysozoa</taxon>
        <taxon>Nematoda</taxon>
        <taxon>Chromadorea</taxon>
        <taxon>Rhabditida</taxon>
        <taxon>Rhabditina</taxon>
        <taxon>Rhabditomorpha</taxon>
        <taxon>Rhabditoidea</taxon>
        <taxon>Rhabditidae</taxon>
        <taxon>Peloderinae</taxon>
        <taxon>Caenorhabditis</taxon>
    </lineage>
</organism>
<feature type="compositionally biased region" description="Basic and acidic residues" evidence="1">
    <location>
        <begin position="51"/>
        <end position="60"/>
    </location>
</feature>
<dbReference type="CTD" id="78778049"/>
<protein>
    <submittedName>
        <fullName evidence="2">Uncharacterized protein</fullName>
    </submittedName>
</protein>
<comment type="caution">
    <text evidence="2">The sequence shown here is derived from an EMBL/GenBank/DDBJ whole genome shotgun (WGS) entry which is preliminary data.</text>
</comment>
<dbReference type="GeneID" id="78778049"/>
<gene>
    <name evidence="2" type="ORF">GCK72_026161</name>
</gene>
<proteinExistence type="predicted"/>
<reference evidence="2 3" key="1">
    <citation type="submission" date="2019-12" db="EMBL/GenBank/DDBJ databases">
        <title>Chromosome-level assembly of the Caenorhabditis remanei genome.</title>
        <authorList>
            <person name="Teterina A.A."/>
            <person name="Willis J.H."/>
            <person name="Phillips P.C."/>
        </authorList>
    </citation>
    <scope>NUCLEOTIDE SEQUENCE [LARGE SCALE GENOMIC DNA]</scope>
    <source>
        <strain evidence="2 3">PX506</strain>
        <tissue evidence="2">Whole organism</tissue>
    </source>
</reference>
<evidence type="ECO:0000313" key="2">
    <source>
        <dbReference type="EMBL" id="KAF1749693.1"/>
    </source>
</evidence>
<dbReference type="KEGG" id="crq:GCK72_026161"/>
<dbReference type="Proteomes" id="UP000483820">
    <property type="component" value="Chromosome X"/>
</dbReference>
<dbReference type="EMBL" id="WUAV01000006">
    <property type="protein sequence ID" value="KAF1749693.1"/>
    <property type="molecule type" value="Genomic_DNA"/>
</dbReference>
<feature type="region of interest" description="Disordered" evidence="1">
    <location>
        <begin position="34"/>
        <end position="60"/>
    </location>
</feature>
<name>A0A6A5G4F9_CAERE</name>
<sequence>MAIFSFLFYKTFLRRTSDALKAVESKAKPAKLPLEVVPKPDLETGEPSKSTLDDNGDKSRAMPVQVAAEILALEDKKNDALEAVPEPEKEP</sequence>